<dbReference type="RefSeq" id="WP_344800156.1">
    <property type="nucleotide sequence ID" value="NZ_BAAAVB010000006.1"/>
</dbReference>
<feature type="region of interest" description="Disordered" evidence="1">
    <location>
        <begin position="1"/>
        <end position="23"/>
    </location>
</feature>
<feature type="region of interest" description="Disordered" evidence="1">
    <location>
        <begin position="38"/>
        <end position="86"/>
    </location>
</feature>
<dbReference type="EMBL" id="JAMTCO010000002">
    <property type="protein sequence ID" value="MCP2268337.1"/>
    <property type="molecule type" value="Genomic_DNA"/>
</dbReference>
<dbReference type="Proteomes" id="UP001205185">
    <property type="component" value="Unassembled WGS sequence"/>
</dbReference>
<sequence length="86" mass="8344">MRGESAGPAAPPRAVAAPAAGVDETTTVTPAEVVAAAVDEPTQVTPGPVITGSDPATGVAGSAALRSDDPVPPRRSGAVRRSSGCR</sequence>
<gene>
    <name evidence="2" type="ORF">LV75_000823</name>
</gene>
<protein>
    <submittedName>
        <fullName evidence="2">Uncharacterized protein</fullName>
    </submittedName>
</protein>
<keyword evidence="3" id="KW-1185">Reference proteome</keyword>
<comment type="caution">
    <text evidence="2">The sequence shown here is derived from an EMBL/GenBank/DDBJ whole genome shotgun (WGS) entry which is preliminary data.</text>
</comment>
<accession>A0ABT1I6T3</accession>
<reference evidence="2 3" key="1">
    <citation type="submission" date="2022-06" db="EMBL/GenBank/DDBJ databases">
        <title>Genomic Encyclopedia of Archaeal and Bacterial Type Strains, Phase II (KMG-II): from individual species to whole genera.</title>
        <authorList>
            <person name="Goeker M."/>
        </authorList>
    </citation>
    <scope>NUCLEOTIDE SEQUENCE [LARGE SCALE GENOMIC DNA]</scope>
    <source>
        <strain evidence="2 3">DSM 44255</strain>
    </source>
</reference>
<evidence type="ECO:0000313" key="2">
    <source>
        <dbReference type="EMBL" id="MCP2268337.1"/>
    </source>
</evidence>
<evidence type="ECO:0000256" key="1">
    <source>
        <dbReference type="SAM" id="MobiDB-lite"/>
    </source>
</evidence>
<name>A0ABT1I6T3_9PSEU</name>
<evidence type="ECO:0000313" key="3">
    <source>
        <dbReference type="Proteomes" id="UP001205185"/>
    </source>
</evidence>
<organism evidence="2 3">
    <name type="scientific">Actinokineospora diospyrosa</name>
    <dbReference type="NCBI Taxonomy" id="103728"/>
    <lineage>
        <taxon>Bacteria</taxon>
        <taxon>Bacillati</taxon>
        <taxon>Actinomycetota</taxon>
        <taxon>Actinomycetes</taxon>
        <taxon>Pseudonocardiales</taxon>
        <taxon>Pseudonocardiaceae</taxon>
        <taxon>Actinokineospora</taxon>
    </lineage>
</organism>
<proteinExistence type="predicted"/>